<proteinExistence type="predicted"/>
<accession>A0A444FYQ6</accession>
<gene>
    <name evidence="1" type="ORF">B296_00007776</name>
</gene>
<evidence type="ECO:0000313" key="2">
    <source>
        <dbReference type="Proteomes" id="UP000287651"/>
    </source>
</evidence>
<evidence type="ECO:0000313" key="1">
    <source>
        <dbReference type="EMBL" id="RRT76050.1"/>
    </source>
</evidence>
<dbReference type="EMBL" id="AMZH03002303">
    <property type="protein sequence ID" value="RRT76050.1"/>
    <property type="molecule type" value="Genomic_DNA"/>
</dbReference>
<name>A0A444FYQ6_ENSVE</name>
<comment type="caution">
    <text evidence="1">The sequence shown here is derived from an EMBL/GenBank/DDBJ whole genome shotgun (WGS) entry which is preliminary data.</text>
</comment>
<organism evidence="1 2">
    <name type="scientific">Ensete ventricosum</name>
    <name type="common">Abyssinian banana</name>
    <name type="synonym">Musa ensete</name>
    <dbReference type="NCBI Taxonomy" id="4639"/>
    <lineage>
        <taxon>Eukaryota</taxon>
        <taxon>Viridiplantae</taxon>
        <taxon>Streptophyta</taxon>
        <taxon>Embryophyta</taxon>
        <taxon>Tracheophyta</taxon>
        <taxon>Spermatophyta</taxon>
        <taxon>Magnoliopsida</taxon>
        <taxon>Liliopsida</taxon>
        <taxon>Zingiberales</taxon>
        <taxon>Musaceae</taxon>
        <taxon>Ensete</taxon>
    </lineage>
</organism>
<sequence>MAVEGQRDPKNAALISSVRTLMNSKVGMISIGGSASSELYRGFSLQVAAQRLLKGFIYS</sequence>
<protein>
    <submittedName>
        <fullName evidence="1">Uncharacterized protein</fullName>
    </submittedName>
</protein>
<dbReference type="AlphaFoldDB" id="A0A444FYQ6"/>
<dbReference type="Proteomes" id="UP000287651">
    <property type="component" value="Unassembled WGS sequence"/>
</dbReference>
<reference evidence="1 2" key="1">
    <citation type="journal article" date="2014" name="Agronomy (Basel)">
        <title>A Draft Genome Sequence for Ensete ventricosum, the Drought-Tolerant Tree Against Hunger.</title>
        <authorList>
            <person name="Harrison J."/>
            <person name="Moore K.A."/>
            <person name="Paszkiewicz K."/>
            <person name="Jones T."/>
            <person name="Grant M."/>
            <person name="Ambacheew D."/>
            <person name="Muzemil S."/>
            <person name="Studholme D.J."/>
        </authorList>
    </citation>
    <scope>NUCLEOTIDE SEQUENCE [LARGE SCALE GENOMIC DNA]</scope>
</reference>